<feature type="domain" description="DUF1330" evidence="1">
    <location>
        <begin position="3"/>
        <end position="93"/>
    </location>
</feature>
<dbReference type="InterPro" id="IPR010753">
    <property type="entry name" value="DUF1330"/>
</dbReference>
<evidence type="ECO:0000313" key="2">
    <source>
        <dbReference type="EMBL" id="TWH14852.1"/>
    </source>
</evidence>
<dbReference type="Pfam" id="PF07045">
    <property type="entry name" value="DUF1330"/>
    <property type="match status" value="1"/>
</dbReference>
<protein>
    <submittedName>
        <fullName evidence="2">Uncharacterized protein (DUF1330 family)</fullName>
    </submittedName>
</protein>
<dbReference type="AlphaFoldDB" id="A0A562DYP8"/>
<comment type="caution">
    <text evidence="2">The sequence shown here is derived from an EMBL/GenBank/DDBJ whole genome shotgun (WGS) entry which is preliminary data.</text>
</comment>
<dbReference type="InterPro" id="IPR011008">
    <property type="entry name" value="Dimeric_a/b-barrel"/>
</dbReference>
<name>A0A562DYP8_9GAMM</name>
<dbReference type="EMBL" id="VLJS01000049">
    <property type="protein sequence ID" value="TWH14852.1"/>
    <property type="molecule type" value="Genomic_DNA"/>
</dbReference>
<accession>A0A562DYP8</accession>
<dbReference type="RefSeq" id="WP_019399153.1">
    <property type="nucleotide sequence ID" value="NZ_VLJS01000049.1"/>
</dbReference>
<evidence type="ECO:0000313" key="3">
    <source>
        <dbReference type="Proteomes" id="UP000321583"/>
    </source>
</evidence>
<organism evidence="2 3">
    <name type="scientific">Pseudoxanthomonas taiwanensis J19</name>
    <dbReference type="NCBI Taxonomy" id="935569"/>
    <lineage>
        <taxon>Bacteria</taxon>
        <taxon>Pseudomonadati</taxon>
        <taxon>Pseudomonadota</taxon>
        <taxon>Gammaproteobacteria</taxon>
        <taxon>Lysobacterales</taxon>
        <taxon>Lysobacteraceae</taxon>
        <taxon>Pseudoxanthomonas</taxon>
    </lineage>
</organism>
<dbReference type="SUPFAM" id="SSF54909">
    <property type="entry name" value="Dimeric alpha+beta barrel"/>
    <property type="match status" value="1"/>
</dbReference>
<proteinExistence type="predicted"/>
<evidence type="ECO:0000259" key="1">
    <source>
        <dbReference type="Pfam" id="PF07045"/>
    </source>
</evidence>
<dbReference type="Gene3D" id="3.30.70.100">
    <property type="match status" value="1"/>
</dbReference>
<keyword evidence="3" id="KW-1185">Reference proteome</keyword>
<gene>
    <name evidence="2" type="ORF">L613_002100000190</name>
</gene>
<dbReference type="OrthoDB" id="9806380at2"/>
<reference evidence="2 3" key="1">
    <citation type="submission" date="2019-07" db="EMBL/GenBank/DDBJ databases">
        <title>Genome sequencing of lignin-degrading bacterial isolates.</title>
        <authorList>
            <person name="Gladden J."/>
        </authorList>
    </citation>
    <scope>NUCLEOTIDE SEQUENCE [LARGE SCALE GENOMIC DNA]</scope>
    <source>
        <strain evidence="2 3">J19</strain>
    </source>
</reference>
<dbReference type="Proteomes" id="UP000321583">
    <property type="component" value="Unassembled WGS sequence"/>
</dbReference>
<sequence length="94" mass="10491">MAAYVVFTREQTLDPQALATYAQAPDKLTGHPVTVRVGYGEFEMLEGAPIEGAVILEFPDMDAARAWYHGDAYQAIARHRFRGARYRAFIVQGT</sequence>